<dbReference type="Proteomes" id="UP000246991">
    <property type="component" value="Unassembled WGS sequence"/>
</dbReference>
<accession>A0A317SFX9</accession>
<keyword evidence="2" id="KW-1185">Reference proteome</keyword>
<dbReference type="InterPro" id="IPR036397">
    <property type="entry name" value="RNaseH_sf"/>
</dbReference>
<dbReference type="STRING" id="42249.A0A317SFX9"/>
<reference evidence="1 2" key="1">
    <citation type="submission" date="2018-03" db="EMBL/GenBank/DDBJ databases">
        <title>Genomes of Pezizomycetes fungi and the evolution of truffles.</title>
        <authorList>
            <person name="Murat C."/>
            <person name="Payen T."/>
            <person name="Noel B."/>
            <person name="Kuo A."/>
            <person name="Martin F.M."/>
        </authorList>
    </citation>
    <scope>NUCLEOTIDE SEQUENCE [LARGE SCALE GENOMIC DNA]</scope>
    <source>
        <strain evidence="1">091103-1</strain>
    </source>
</reference>
<sequence>MEGVRKNLQVIKEMERKKDKKMILALDNMGVLKNSKKGRGFCGRIEREIRYMGKELIEKGWKIRLEWIPGHVGLEGN</sequence>
<evidence type="ECO:0000313" key="2">
    <source>
        <dbReference type="Proteomes" id="UP000246991"/>
    </source>
</evidence>
<dbReference type="GO" id="GO:0003676">
    <property type="term" value="F:nucleic acid binding"/>
    <property type="evidence" value="ECO:0007669"/>
    <property type="project" value="InterPro"/>
</dbReference>
<protein>
    <submittedName>
        <fullName evidence="1">Uncharacterized protein</fullName>
    </submittedName>
</protein>
<dbReference type="AlphaFoldDB" id="A0A317SFX9"/>
<proteinExistence type="predicted"/>
<evidence type="ECO:0000313" key="1">
    <source>
        <dbReference type="EMBL" id="PWW72061.1"/>
    </source>
</evidence>
<name>A0A317SFX9_9PEZI</name>
<gene>
    <name evidence="1" type="ORF">C7212DRAFT_337290</name>
</gene>
<comment type="caution">
    <text evidence="1">The sequence shown here is derived from an EMBL/GenBank/DDBJ whole genome shotgun (WGS) entry which is preliminary data.</text>
</comment>
<dbReference type="OrthoDB" id="3261222at2759"/>
<feature type="non-terminal residue" evidence="1">
    <location>
        <position position="77"/>
    </location>
</feature>
<dbReference type="EMBL" id="PYWC01000121">
    <property type="protein sequence ID" value="PWW72061.1"/>
    <property type="molecule type" value="Genomic_DNA"/>
</dbReference>
<organism evidence="1 2">
    <name type="scientific">Tuber magnatum</name>
    <name type="common">white Piedmont truffle</name>
    <dbReference type="NCBI Taxonomy" id="42249"/>
    <lineage>
        <taxon>Eukaryota</taxon>
        <taxon>Fungi</taxon>
        <taxon>Dikarya</taxon>
        <taxon>Ascomycota</taxon>
        <taxon>Pezizomycotina</taxon>
        <taxon>Pezizomycetes</taxon>
        <taxon>Pezizales</taxon>
        <taxon>Tuberaceae</taxon>
        <taxon>Tuber</taxon>
    </lineage>
</organism>
<dbReference type="Gene3D" id="3.30.420.10">
    <property type="entry name" value="Ribonuclease H-like superfamily/Ribonuclease H"/>
    <property type="match status" value="1"/>
</dbReference>